<sequence length="427" mass="47689">MQYRNMTTMLTKEYLDARPDVWLDYAPKRIAQLILIICVVFLLTIQKYDKYVGLKRDFRLVLRGAARNMIQIFKGSVCLNGSPPAYYHAVGFGEGVDNWMVYLEGGGWCMSSESCYSKIQTAGLPGCGNSYTFKNQTTFVGIMSQSQTINPDFYNWNIVFVRYCDGSSYSGDVEEIIQVKDTKIHRRGARLFKAVMEDLLAKGMNKAKNAILAGNSAGGLATILHCDGFRAIIPNAARLKCVADAALFVRGEDLPGAADKRERPFATIVAFHGIDKFLPRSCTSKMDPGLCIFPENLLGDIETPIFLVNSAFDSFQILHNLEPVEPGWNNCTNNIDLCTPIQIEAMRDFRTTLLETLPLWPSSSMGFFIDSCYVHDQTNSDTKWNGPTGPTLNNYNIANAIGDWYFDRSCVREIDVFGNCPQNCTVG</sequence>
<evidence type="ECO:0000313" key="8">
    <source>
        <dbReference type="Proteomes" id="UP001291926"/>
    </source>
</evidence>
<evidence type="ECO:0000256" key="6">
    <source>
        <dbReference type="RuleBase" id="RU363114"/>
    </source>
</evidence>
<protein>
    <recommendedName>
        <fullName evidence="6">Pectin acetylesterase</fullName>
        <ecNumber evidence="6">3.1.1.-</ecNumber>
    </recommendedName>
</protein>
<dbReference type="Pfam" id="PF03283">
    <property type="entry name" value="PAE"/>
    <property type="match status" value="1"/>
</dbReference>
<evidence type="ECO:0000256" key="5">
    <source>
        <dbReference type="ARBA" id="ARBA00023316"/>
    </source>
</evidence>
<evidence type="ECO:0000256" key="4">
    <source>
        <dbReference type="ARBA" id="ARBA00022512"/>
    </source>
</evidence>
<comment type="subcellular location">
    <subcellularLocation>
        <location evidence="2 6">Secreted</location>
        <location evidence="2 6">Cell wall</location>
    </subcellularLocation>
</comment>
<evidence type="ECO:0000313" key="7">
    <source>
        <dbReference type="EMBL" id="KAK4488247.1"/>
    </source>
</evidence>
<reference evidence="7 8" key="1">
    <citation type="journal article" date="2023" name="bioRxiv">
        <title>Genome report: Whole genome sequence and annotation of Penstemon davidsonii.</title>
        <authorList>
            <person name="Ostevik K.L."/>
            <person name="Alabady M."/>
            <person name="Zhang M."/>
            <person name="Rausher M.D."/>
        </authorList>
    </citation>
    <scope>NUCLEOTIDE SEQUENCE [LARGE SCALE GENOMIC DNA]</scope>
    <source>
        <strain evidence="7">DNT005</strain>
        <tissue evidence="7">Whole leaf</tissue>
    </source>
</reference>
<keyword evidence="4 6" id="KW-0134">Cell wall</keyword>
<keyword evidence="6" id="KW-0964">Secreted</keyword>
<accession>A0ABR0DG76</accession>
<dbReference type="Proteomes" id="UP001291926">
    <property type="component" value="Unassembled WGS sequence"/>
</dbReference>
<dbReference type="InterPro" id="IPR004963">
    <property type="entry name" value="PAE/NOTUM"/>
</dbReference>
<organism evidence="7 8">
    <name type="scientific">Penstemon davidsonii</name>
    <dbReference type="NCBI Taxonomy" id="160366"/>
    <lineage>
        <taxon>Eukaryota</taxon>
        <taxon>Viridiplantae</taxon>
        <taxon>Streptophyta</taxon>
        <taxon>Embryophyta</taxon>
        <taxon>Tracheophyta</taxon>
        <taxon>Spermatophyta</taxon>
        <taxon>Magnoliopsida</taxon>
        <taxon>eudicotyledons</taxon>
        <taxon>Gunneridae</taxon>
        <taxon>Pentapetalae</taxon>
        <taxon>asterids</taxon>
        <taxon>lamiids</taxon>
        <taxon>Lamiales</taxon>
        <taxon>Plantaginaceae</taxon>
        <taxon>Cheloneae</taxon>
        <taxon>Penstemon</taxon>
    </lineage>
</organism>
<name>A0ABR0DG76_9LAMI</name>
<proteinExistence type="inferred from homology"/>
<comment type="similarity">
    <text evidence="3 6">Belongs to the pectinacetylesterase family.</text>
</comment>
<keyword evidence="5 6" id="KW-0961">Cell wall biogenesis/degradation</keyword>
<dbReference type="EMBL" id="JAYDYQ010001088">
    <property type="protein sequence ID" value="KAK4488247.1"/>
    <property type="molecule type" value="Genomic_DNA"/>
</dbReference>
<evidence type="ECO:0000256" key="1">
    <source>
        <dbReference type="ARBA" id="ARBA00003534"/>
    </source>
</evidence>
<keyword evidence="6" id="KW-0378">Hydrolase</keyword>
<dbReference type="PANTHER" id="PTHR21562">
    <property type="entry name" value="NOTUM-RELATED"/>
    <property type="match status" value="1"/>
</dbReference>
<evidence type="ECO:0000256" key="3">
    <source>
        <dbReference type="ARBA" id="ARBA00005784"/>
    </source>
</evidence>
<dbReference type="PANTHER" id="PTHR21562:SF65">
    <property type="entry name" value="PECTIN ACETYLESTERASE"/>
    <property type="match status" value="1"/>
</dbReference>
<keyword evidence="8" id="KW-1185">Reference proteome</keyword>
<evidence type="ECO:0000256" key="2">
    <source>
        <dbReference type="ARBA" id="ARBA00004191"/>
    </source>
</evidence>
<comment type="caution">
    <text evidence="7">The sequence shown here is derived from an EMBL/GenBank/DDBJ whole genome shotgun (WGS) entry which is preliminary data.</text>
</comment>
<gene>
    <name evidence="7" type="ORF">RD792_003994</name>
</gene>
<comment type="function">
    <text evidence="1 6">Hydrolyzes acetyl esters in homogalacturonan regions of pectin. In type I primary cell wall, galacturonic acid residues of pectin can be acetylated at the O-2 and O-3 positions. Decreasing the degree of acetylation of pectin gels in vitro alters their physical properties.</text>
</comment>
<dbReference type="EC" id="3.1.1.-" evidence="6"/>